<comment type="caution">
    <text evidence="1">The sequence shown here is derived from an EMBL/GenBank/DDBJ whole genome shotgun (WGS) entry which is preliminary data.</text>
</comment>
<accession>A0A0F9P3F8</accession>
<protein>
    <submittedName>
        <fullName evidence="1">Uncharacterized protein</fullName>
    </submittedName>
</protein>
<evidence type="ECO:0000313" key="1">
    <source>
        <dbReference type="EMBL" id="KKN26325.1"/>
    </source>
</evidence>
<dbReference type="EMBL" id="LAZR01002728">
    <property type="protein sequence ID" value="KKN26325.1"/>
    <property type="molecule type" value="Genomic_DNA"/>
</dbReference>
<gene>
    <name evidence="1" type="ORF">LCGC14_0875760</name>
</gene>
<sequence>MVPRGERSSNAPDLLDNLQAWVEHNYDTRLLDSTLSFPLLQGLYEYGDPLAKKKFKEEIAKRFLSDNPVVSTYLAKEGFLDVFTNEEFWQIISMDLIH</sequence>
<reference evidence="1" key="1">
    <citation type="journal article" date="2015" name="Nature">
        <title>Complex archaea that bridge the gap between prokaryotes and eukaryotes.</title>
        <authorList>
            <person name="Spang A."/>
            <person name="Saw J.H."/>
            <person name="Jorgensen S.L."/>
            <person name="Zaremba-Niedzwiedzka K."/>
            <person name="Martijn J."/>
            <person name="Lind A.E."/>
            <person name="van Eijk R."/>
            <person name="Schleper C."/>
            <person name="Guy L."/>
            <person name="Ettema T.J."/>
        </authorList>
    </citation>
    <scope>NUCLEOTIDE SEQUENCE</scope>
</reference>
<proteinExistence type="predicted"/>
<dbReference type="AlphaFoldDB" id="A0A0F9P3F8"/>
<organism evidence="1">
    <name type="scientific">marine sediment metagenome</name>
    <dbReference type="NCBI Taxonomy" id="412755"/>
    <lineage>
        <taxon>unclassified sequences</taxon>
        <taxon>metagenomes</taxon>
        <taxon>ecological metagenomes</taxon>
    </lineage>
</organism>
<name>A0A0F9P3F8_9ZZZZ</name>